<protein>
    <recommendedName>
        <fullName evidence="16">SPARC-related modular calcium-binding protein 1</fullName>
    </recommendedName>
</protein>
<feature type="domain" description="EF-hand" evidence="11">
    <location>
        <begin position="412"/>
        <end position="447"/>
    </location>
</feature>
<keyword evidence="10" id="KW-1133">Transmembrane helix</keyword>
<dbReference type="Gene3D" id="4.10.800.10">
    <property type="entry name" value="Thyroglobulin type-1"/>
    <property type="match status" value="2"/>
</dbReference>
<sequence>MRKCIKNFHNFSDSATVSIMFGFPWGMTIWILFIIVFVYHQSSATSDSSDLSVSQIQATGKVLFRALRNSECKIDCSNKKRRLVCGSDGVTYHSRCHVKKAKRCEGRRVKVKRKGKCSGSTECMRERENAQAVARKPTVGVFVPECKKDGSYAEIQCHAATGYCWCTSKDGKPVPGTSKRGTRPICKGKPRRRKNKSKGKRKRKREEYNRMMATSGASRNSVTSEGGKNDPMLTPLEQRVMLWKFSELDKNGDNKLRRREVRNLKRVVKKLIKPRACAKNFVKYCDLDQNKRIERDEWTLCLGKDISKDSLLKLIDIGPRPPTLWSSPRLDPKSSESRPPVNDGSEDRIKSCREEREAALRQQQDDPNGCPLTTKRQFLLDMVEVFIQQMTSNSTNQSNLPTQSETITKEEKANNAIRWKFNLLDKNGNSILERKELKHFRKNIPKKKDTRKCSRNFIRYCDENVDRKVTLEEWLECTNNALYLPTRRGRNPFSDILNPRSTECMRERENAQAVARKPTVGVFVPECKKDGSYAEIQCHAATGYCWCTSKDGKPVPGTSKRGTRPICKGKPRRRKNKSKGKRKRKRGVTSEGGKNDPMLTPLEQRVMLWKFSELDKNGDNKLRRREVRNLKRVVKKLIKPRACAKNFVKYCDLDQNKRIERDEWTLCLEDSLLKLIDIGPRPPTLWSSPRLDPKSSESRPPVNDGSEDRIKSCREEREAALRQQQDDPNGCPLTTKRQFLLDMVEVFIQQMTSNSTNQSNLPTQSETITKEEKANNAIRWKFNLLDKNGNSILERKELKHFRKNIPKKKDTRKCSRNFIRYCDENVDRKVTLEEWLECTNNALYLPTRRGRNPFSDILNPILLLLKIFKCIPSKVRKKKKTASFYKMFSLTKYFFLFHTHGILNQFLFLSDKQLIRFFGDPASLTNLFKSVPVNLFKHLQKCNTDEQCNNFYNTVVKKKEYFNLKNTIYKSCTDKS</sequence>
<dbReference type="InterPro" id="IPR036857">
    <property type="entry name" value="Thyroglobulin_1_sf"/>
</dbReference>
<feature type="region of interest" description="Disordered" evidence="9">
    <location>
        <begin position="554"/>
        <end position="599"/>
    </location>
</feature>
<dbReference type="Proteomes" id="UP001217089">
    <property type="component" value="Unassembled WGS sequence"/>
</dbReference>
<feature type="disulfide bond" evidence="8">
    <location>
        <begin position="157"/>
        <end position="164"/>
    </location>
</feature>
<evidence type="ECO:0000256" key="3">
    <source>
        <dbReference type="ARBA" id="ARBA00022729"/>
    </source>
</evidence>
<proteinExistence type="predicted"/>
<dbReference type="PROSITE" id="PS51162">
    <property type="entry name" value="THYROGLOBULIN_1_2"/>
    <property type="match status" value="2"/>
</dbReference>
<organism evidence="14 15">
    <name type="scientific">Tegillarca granosa</name>
    <name type="common">Malaysian cockle</name>
    <name type="synonym">Anadara granosa</name>
    <dbReference type="NCBI Taxonomy" id="220873"/>
    <lineage>
        <taxon>Eukaryota</taxon>
        <taxon>Metazoa</taxon>
        <taxon>Spiralia</taxon>
        <taxon>Lophotrochozoa</taxon>
        <taxon>Mollusca</taxon>
        <taxon>Bivalvia</taxon>
        <taxon>Autobranchia</taxon>
        <taxon>Pteriomorphia</taxon>
        <taxon>Arcoida</taxon>
        <taxon>Arcoidea</taxon>
        <taxon>Arcidae</taxon>
        <taxon>Tegillarca</taxon>
    </lineage>
</organism>
<evidence type="ECO:0000259" key="13">
    <source>
        <dbReference type="PROSITE" id="PS51465"/>
    </source>
</evidence>
<dbReference type="InterPro" id="IPR011992">
    <property type="entry name" value="EF-hand-dom_pair"/>
</dbReference>
<accession>A0ABQ9EWU0</accession>
<keyword evidence="7" id="KW-0325">Glycoprotein</keyword>
<dbReference type="InterPro" id="IPR018247">
    <property type="entry name" value="EF_Hand_1_Ca_BS"/>
</dbReference>
<feature type="compositionally biased region" description="Polar residues" evidence="9">
    <location>
        <begin position="215"/>
        <end position="226"/>
    </location>
</feature>
<feature type="disulfide bond" evidence="8">
    <location>
        <begin position="538"/>
        <end position="545"/>
    </location>
</feature>
<comment type="caution">
    <text evidence="8">Lacks conserved residue(s) required for the propagation of feature annotation.</text>
</comment>
<evidence type="ECO:0000256" key="6">
    <source>
        <dbReference type="ARBA" id="ARBA00023157"/>
    </source>
</evidence>
<keyword evidence="2" id="KW-0964">Secreted</keyword>
<comment type="caution">
    <text evidence="14">The sequence shown here is derived from an EMBL/GenBank/DDBJ whole genome shotgun (WGS) entry which is preliminary data.</text>
</comment>
<feature type="domain" description="EF-hand" evidence="11">
    <location>
        <begin position="773"/>
        <end position="808"/>
    </location>
</feature>
<keyword evidence="6 8" id="KW-1015">Disulfide bond</keyword>
<feature type="transmembrane region" description="Helical" evidence="10">
    <location>
        <begin position="21"/>
        <end position="39"/>
    </location>
</feature>
<dbReference type="Gene3D" id="1.10.238.10">
    <property type="entry name" value="EF-hand"/>
    <property type="match status" value="4"/>
</dbReference>
<evidence type="ECO:0008006" key="16">
    <source>
        <dbReference type="Google" id="ProtNLM"/>
    </source>
</evidence>
<keyword evidence="15" id="KW-1185">Reference proteome</keyword>
<dbReference type="SMART" id="SM00054">
    <property type="entry name" value="EFh"/>
    <property type="match status" value="4"/>
</dbReference>
<evidence type="ECO:0000259" key="11">
    <source>
        <dbReference type="PROSITE" id="PS50222"/>
    </source>
</evidence>
<feature type="compositionally biased region" description="Basic residues" evidence="9">
    <location>
        <begin position="180"/>
        <end position="204"/>
    </location>
</feature>
<feature type="region of interest" description="Disordered" evidence="9">
    <location>
        <begin position="683"/>
        <end position="709"/>
    </location>
</feature>
<evidence type="ECO:0000256" key="8">
    <source>
        <dbReference type="PROSITE-ProRule" id="PRU00500"/>
    </source>
</evidence>
<evidence type="ECO:0000313" key="14">
    <source>
        <dbReference type="EMBL" id="KAJ8308067.1"/>
    </source>
</evidence>
<feature type="compositionally biased region" description="Basic residues" evidence="9">
    <location>
        <begin position="561"/>
        <end position="587"/>
    </location>
</feature>
<evidence type="ECO:0000256" key="1">
    <source>
        <dbReference type="ARBA" id="ARBA00004613"/>
    </source>
</evidence>
<dbReference type="InterPro" id="IPR002048">
    <property type="entry name" value="EF_hand_dom"/>
</dbReference>
<feature type="region of interest" description="Disordered" evidence="9">
    <location>
        <begin position="173"/>
        <end position="231"/>
    </location>
</feature>
<comment type="subcellular location">
    <subcellularLocation>
        <location evidence="1">Secreted</location>
    </subcellularLocation>
</comment>
<gene>
    <name evidence="14" type="ORF">KUTeg_012941</name>
</gene>
<evidence type="ECO:0000259" key="12">
    <source>
        <dbReference type="PROSITE" id="PS51162"/>
    </source>
</evidence>
<dbReference type="Pfam" id="PF07648">
    <property type="entry name" value="Kazal_2"/>
    <property type="match status" value="1"/>
</dbReference>
<evidence type="ECO:0000256" key="5">
    <source>
        <dbReference type="ARBA" id="ARBA00022837"/>
    </source>
</evidence>
<feature type="disulfide bond" evidence="8">
    <location>
        <begin position="166"/>
        <end position="186"/>
    </location>
</feature>
<dbReference type="SUPFAM" id="SSF57610">
    <property type="entry name" value="Thyroglobulin type-1 domain"/>
    <property type="match status" value="2"/>
</dbReference>
<dbReference type="SUPFAM" id="SSF100895">
    <property type="entry name" value="Kazal-type serine protease inhibitors"/>
    <property type="match status" value="1"/>
</dbReference>
<dbReference type="PROSITE" id="PS51465">
    <property type="entry name" value="KAZAL_2"/>
    <property type="match status" value="1"/>
</dbReference>
<dbReference type="Pfam" id="PF10591">
    <property type="entry name" value="SPARC_Ca_bdg"/>
    <property type="match status" value="4"/>
</dbReference>
<dbReference type="InterPro" id="IPR002350">
    <property type="entry name" value="Kazal_dom"/>
</dbReference>
<dbReference type="SUPFAM" id="SSF47473">
    <property type="entry name" value="EF-hand"/>
    <property type="match status" value="4"/>
</dbReference>
<dbReference type="Pfam" id="PF00086">
    <property type="entry name" value="Thyroglobulin_1"/>
    <property type="match status" value="2"/>
</dbReference>
<reference evidence="14 15" key="1">
    <citation type="submission" date="2022-12" db="EMBL/GenBank/DDBJ databases">
        <title>Chromosome-level genome of Tegillarca granosa.</title>
        <authorList>
            <person name="Kim J."/>
        </authorList>
    </citation>
    <scope>NUCLEOTIDE SEQUENCE [LARGE SCALE GENOMIC DNA]</scope>
    <source>
        <strain evidence="14">Teg-2019</strain>
        <tissue evidence="14">Adductor muscle</tissue>
    </source>
</reference>
<keyword evidence="5" id="KW-0106">Calcium</keyword>
<name>A0ABQ9EWU0_TEGGR</name>
<feature type="domain" description="Kazal-like" evidence="13">
    <location>
        <begin position="66"/>
        <end position="119"/>
    </location>
</feature>
<dbReference type="PANTHER" id="PTHR12352">
    <property type="entry name" value="SECRETED MODULAR CALCIUM-BINDING PROTEIN"/>
    <property type="match status" value="1"/>
</dbReference>
<dbReference type="PROSITE" id="PS00018">
    <property type="entry name" value="EF_HAND_1"/>
    <property type="match status" value="2"/>
</dbReference>
<keyword evidence="3" id="KW-0732">Signal</keyword>
<dbReference type="Gene3D" id="3.30.60.30">
    <property type="match status" value="1"/>
</dbReference>
<evidence type="ECO:0000256" key="9">
    <source>
        <dbReference type="SAM" id="MobiDB-lite"/>
    </source>
</evidence>
<feature type="domain" description="Thyroglobulin type-1" evidence="12">
    <location>
        <begin position="501"/>
        <end position="567"/>
    </location>
</feature>
<dbReference type="PROSITE" id="PS50222">
    <property type="entry name" value="EF_HAND_2"/>
    <property type="match status" value="2"/>
</dbReference>
<keyword evidence="4" id="KW-0677">Repeat</keyword>
<evidence type="ECO:0000256" key="7">
    <source>
        <dbReference type="ARBA" id="ARBA00023180"/>
    </source>
</evidence>
<feature type="domain" description="Thyroglobulin type-1" evidence="12">
    <location>
        <begin position="120"/>
        <end position="186"/>
    </location>
</feature>
<evidence type="ECO:0000256" key="10">
    <source>
        <dbReference type="SAM" id="Phobius"/>
    </source>
</evidence>
<dbReference type="InterPro" id="IPR000716">
    <property type="entry name" value="Thyroglobulin_1"/>
</dbReference>
<dbReference type="SMART" id="SM00211">
    <property type="entry name" value="TY"/>
    <property type="match status" value="2"/>
</dbReference>
<keyword evidence="10" id="KW-0812">Transmembrane</keyword>
<dbReference type="InterPro" id="IPR036058">
    <property type="entry name" value="Kazal_dom_sf"/>
</dbReference>
<keyword evidence="10" id="KW-0472">Membrane</keyword>
<dbReference type="SMART" id="SM00280">
    <property type="entry name" value="KAZAL"/>
    <property type="match status" value="1"/>
</dbReference>
<evidence type="ECO:0000256" key="2">
    <source>
        <dbReference type="ARBA" id="ARBA00022525"/>
    </source>
</evidence>
<dbReference type="PANTHER" id="PTHR12352:SF3">
    <property type="entry name" value="NIDOGEN-2"/>
    <property type="match status" value="1"/>
</dbReference>
<dbReference type="InterPro" id="IPR019577">
    <property type="entry name" value="SPARC/Testican_Ca-bd-dom"/>
</dbReference>
<evidence type="ECO:0000256" key="4">
    <source>
        <dbReference type="ARBA" id="ARBA00022737"/>
    </source>
</evidence>
<feature type="disulfide bond" evidence="8">
    <location>
        <begin position="547"/>
        <end position="567"/>
    </location>
</feature>
<evidence type="ECO:0000313" key="15">
    <source>
        <dbReference type="Proteomes" id="UP001217089"/>
    </source>
</evidence>
<feature type="region of interest" description="Disordered" evidence="9">
    <location>
        <begin position="322"/>
        <end position="348"/>
    </location>
</feature>
<dbReference type="InterPro" id="IPR051950">
    <property type="entry name" value="Dev_reg/Prot_inhib"/>
</dbReference>
<dbReference type="CDD" id="cd00191">
    <property type="entry name" value="TY"/>
    <property type="match status" value="2"/>
</dbReference>
<dbReference type="EMBL" id="JARBDR010000657">
    <property type="protein sequence ID" value="KAJ8308067.1"/>
    <property type="molecule type" value="Genomic_DNA"/>
</dbReference>
<dbReference type="CDD" id="cd16234">
    <property type="entry name" value="EFh_SPARC_SMOC"/>
    <property type="match status" value="2"/>
</dbReference>
<dbReference type="CDD" id="cd00104">
    <property type="entry name" value="KAZAL_FS"/>
    <property type="match status" value="1"/>
</dbReference>